<dbReference type="OrthoDB" id="4458428at2"/>
<dbReference type="Pfam" id="PF13515">
    <property type="entry name" value="FUSC_2"/>
    <property type="match status" value="1"/>
</dbReference>
<dbReference type="InterPro" id="IPR049453">
    <property type="entry name" value="Memb_transporter_dom"/>
</dbReference>
<dbReference type="AlphaFoldDB" id="A0A502CZN5"/>
<feature type="transmembrane region" description="Helical" evidence="5">
    <location>
        <begin position="161"/>
        <end position="185"/>
    </location>
</feature>
<dbReference type="RefSeq" id="WP_140738008.1">
    <property type="nucleotide sequence ID" value="NZ_RCZM01000002.1"/>
</dbReference>
<keyword evidence="3 5" id="KW-1133">Transmembrane helix</keyword>
<evidence type="ECO:0000256" key="3">
    <source>
        <dbReference type="ARBA" id="ARBA00022989"/>
    </source>
</evidence>
<gene>
    <name evidence="7" type="ORF">EAH86_06725</name>
</gene>
<evidence type="ECO:0000313" key="7">
    <source>
        <dbReference type="EMBL" id="TPG18092.1"/>
    </source>
</evidence>
<proteinExistence type="predicted"/>
<organism evidence="7 8">
    <name type="scientific">Pedococcus bigeumensis</name>
    <dbReference type="NCBI Taxonomy" id="433644"/>
    <lineage>
        <taxon>Bacteria</taxon>
        <taxon>Bacillati</taxon>
        <taxon>Actinomycetota</taxon>
        <taxon>Actinomycetes</taxon>
        <taxon>Micrococcales</taxon>
        <taxon>Intrasporangiaceae</taxon>
        <taxon>Pedococcus</taxon>
    </lineage>
</organism>
<sequence length="407" mass="44629">MEPTPERPSPASWLHSVRQGGVGSIRAANEAVRHAGPERDAALLMGKAALATVIAWQFAVRVLHSPAPFYAPMAALLVVDRTMVRSLGASGQRVLAVVVGISAAWLVGSWVGVHWWSMLPVIYLALLIARWRRLGDHGIQVPSMVLLSLLTVGGTDTEFTYLTIVETVVGGVIGVLTNAIVLAPLHIHQPRDQIRALTRKVCLLLNDMAAGLRDGWDSDMAHQWYDTSTEIIQLAPAIQTAIDEGRESTKFNPRDNLRRVEVDWAGYTQTVEAVRRSQWQVSGIARTLVDAADENDAQPAPTQRFLESYAQVLDEIAGAISHFGLPADAEREVVATYLRTADEIIDRLGNEVRTADLEDPQAWPAYGAMLLDAQRLIRELEVHSHKAVMPTDSGPIRKPARRIVGRA</sequence>
<keyword evidence="2 5" id="KW-0812">Transmembrane</keyword>
<evidence type="ECO:0000256" key="4">
    <source>
        <dbReference type="ARBA" id="ARBA00023136"/>
    </source>
</evidence>
<evidence type="ECO:0000256" key="1">
    <source>
        <dbReference type="ARBA" id="ARBA00004141"/>
    </source>
</evidence>
<protein>
    <recommendedName>
        <fullName evidence="6">Integral membrane bound transporter domain-containing protein</fullName>
    </recommendedName>
</protein>
<keyword evidence="4 5" id="KW-0472">Membrane</keyword>
<accession>A0A502CZN5</accession>
<feature type="domain" description="Integral membrane bound transporter" evidence="6">
    <location>
        <begin position="55"/>
        <end position="176"/>
    </location>
</feature>
<dbReference type="EMBL" id="RCZM01000002">
    <property type="protein sequence ID" value="TPG18092.1"/>
    <property type="molecule type" value="Genomic_DNA"/>
</dbReference>
<comment type="subcellular location">
    <subcellularLocation>
        <location evidence="1">Membrane</location>
        <topology evidence="1">Multi-pass membrane protein</topology>
    </subcellularLocation>
</comment>
<reference evidence="7 8" key="1">
    <citation type="journal article" date="2019" name="Environ. Microbiol.">
        <title>Species interactions and distinct microbial communities in high Arctic permafrost affected cryosols are associated with the CH4 and CO2 gas fluxes.</title>
        <authorList>
            <person name="Altshuler I."/>
            <person name="Hamel J."/>
            <person name="Turney S."/>
            <person name="Magnuson E."/>
            <person name="Levesque R."/>
            <person name="Greer C."/>
            <person name="Whyte L.G."/>
        </authorList>
    </citation>
    <scope>NUCLEOTIDE SEQUENCE [LARGE SCALE GENOMIC DNA]</scope>
    <source>
        <strain evidence="7 8">S9.3A</strain>
    </source>
</reference>
<comment type="caution">
    <text evidence="7">The sequence shown here is derived from an EMBL/GenBank/DDBJ whole genome shotgun (WGS) entry which is preliminary data.</text>
</comment>
<feature type="transmembrane region" description="Helical" evidence="5">
    <location>
        <begin position="90"/>
        <end position="107"/>
    </location>
</feature>
<evidence type="ECO:0000256" key="5">
    <source>
        <dbReference type="SAM" id="Phobius"/>
    </source>
</evidence>
<evidence type="ECO:0000256" key="2">
    <source>
        <dbReference type="ARBA" id="ARBA00022692"/>
    </source>
</evidence>
<evidence type="ECO:0000313" key="8">
    <source>
        <dbReference type="Proteomes" id="UP000317722"/>
    </source>
</evidence>
<name>A0A502CZN5_9MICO</name>
<dbReference type="Proteomes" id="UP000317722">
    <property type="component" value="Unassembled WGS sequence"/>
</dbReference>
<dbReference type="GO" id="GO:0016020">
    <property type="term" value="C:membrane"/>
    <property type="evidence" value="ECO:0007669"/>
    <property type="project" value="UniProtKB-SubCell"/>
</dbReference>
<evidence type="ECO:0000259" key="6">
    <source>
        <dbReference type="Pfam" id="PF13515"/>
    </source>
</evidence>
<keyword evidence="8" id="KW-1185">Reference proteome</keyword>